<dbReference type="InterPro" id="IPR000477">
    <property type="entry name" value="RT_dom"/>
</dbReference>
<sequence>MPEIPALTQLTTSLNNMEQTVQNQGTLIQSLLVRESNIISQPAFVSDINNGVHHDTGSYHTTKVSSGMFPHVQAVAPNVRKQILEGKYINLATLLNNQENVQDYKTVDESDGSVLLIKHRDPRLQRNLSIQEFLEAFNIYKNIICEKQDRRIEFDMYIQDIIDISARYKGPVFYEYHKAFANKVAAIKLTHGKVVDWSIRDEKLYSSITSGQIIKECETCGSLGHLTAVCQTLPSFGQSNNRPKPTYNQTHFQKSQVGSNDRVDSNTDIRGRPVLFFRGREVCNNFLSGKCFKGTKCSFAHVNTRSSTGATTNNKNFVFNLINGLRYGFDTGINVLPSKSLECKNLLSTKKFPDDVTKLVDDELRKGYLIGPFTKPPFDTYRISPIGIVEGKYSKKKRLILDLSAPHNNDEHHSINDLINKEDYSLTYVRIDDAINIIKSLGIKSQLCKCDVTDAFKLIPVHNSLWRFYGLKWNDMYYFYTRLAFGCRSSPKIFDTLSVAICWILQNNYGLRHVLHLLDDFLLINNPYVDATRNMNTMLYVFNSLKIPLSAHKTVGPSTSLEYLGIILDSMHMIAKLPDEKLVRIKDILYSYLNRRSCTKREMLSLLGHLNYACKVIIPGEIVCVVFIDISTLR</sequence>
<feature type="domain" description="C3H1-type" evidence="2">
    <location>
        <begin position="277"/>
        <end position="304"/>
    </location>
</feature>
<dbReference type="Pfam" id="PF00078">
    <property type="entry name" value="RVT_1"/>
    <property type="match status" value="1"/>
</dbReference>
<reference evidence="4" key="1">
    <citation type="submission" date="2021-03" db="EMBL/GenBank/DDBJ databases">
        <authorList>
            <person name="Bekaert M."/>
        </authorList>
    </citation>
    <scope>NUCLEOTIDE SEQUENCE</scope>
</reference>
<dbReference type="OrthoDB" id="6165713at2759"/>
<dbReference type="InterPro" id="IPR043128">
    <property type="entry name" value="Rev_trsase/Diguanyl_cyclase"/>
</dbReference>
<evidence type="ECO:0000313" key="5">
    <source>
        <dbReference type="Proteomes" id="UP000683360"/>
    </source>
</evidence>
<dbReference type="Gene3D" id="3.30.1370.210">
    <property type="match status" value="1"/>
</dbReference>
<keyword evidence="1" id="KW-0862">Zinc</keyword>
<keyword evidence="1" id="KW-0863">Zinc-finger</keyword>
<dbReference type="Proteomes" id="UP000683360">
    <property type="component" value="Unassembled WGS sequence"/>
</dbReference>
<evidence type="ECO:0000259" key="3">
    <source>
        <dbReference type="PROSITE" id="PS50878"/>
    </source>
</evidence>
<protein>
    <recommendedName>
        <fullName evidence="6">C3H1-type domain-containing protein</fullName>
    </recommendedName>
</protein>
<dbReference type="SMART" id="SM00356">
    <property type="entry name" value="ZnF_C3H1"/>
    <property type="match status" value="1"/>
</dbReference>
<dbReference type="PROSITE" id="PS50103">
    <property type="entry name" value="ZF_C3H1"/>
    <property type="match status" value="1"/>
</dbReference>
<keyword evidence="1" id="KW-0479">Metal-binding</keyword>
<dbReference type="SUPFAM" id="SSF56672">
    <property type="entry name" value="DNA/RNA polymerases"/>
    <property type="match status" value="1"/>
</dbReference>
<dbReference type="PROSITE" id="PS50878">
    <property type="entry name" value="RT_POL"/>
    <property type="match status" value="1"/>
</dbReference>
<gene>
    <name evidence="4" type="ORF">MEDL_23959</name>
</gene>
<feature type="zinc finger region" description="C3H1-type" evidence="1">
    <location>
        <begin position="277"/>
        <end position="304"/>
    </location>
</feature>
<dbReference type="EMBL" id="CAJPWZ010001215">
    <property type="protein sequence ID" value="CAG2209856.1"/>
    <property type="molecule type" value="Genomic_DNA"/>
</dbReference>
<name>A0A8S3RNR8_MYTED</name>
<evidence type="ECO:0008006" key="6">
    <source>
        <dbReference type="Google" id="ProtNLM"/>
    </source>
</evidence>
<dbReference type="InterPro" id="IPR043502">
    <property type="entry name" value="DNA/RNA_pol_sf"/>
</dbReference>
<dbReference type="PANTHER" id="PTHR33050">
    <property type="entry name" value="REVERSE TRANSCRIPTASE DOMAIN-CONTAINING PROTEIN"/>
    <property type="match status" value="1"/>
</dbReference>
<proteinExistence type="predicted"/>
<dbReference type="Gene3D" id="3.30.70.270">
    <property type="match status" value="1"/>
</dbReference>
<evidence type="ECO:0000256" key="1">
    <source>
        <dbReference type="PROSITE-ProRule" id="PRU00723"/>
    </source>
</evidence>
<organism evidence="4 5">
    <name type="scientific">Mytilus edulis</name>
    <name type="common">Blue mussel</name>
    <dbReference type="NCBI Taxonomy" id="6550"/>
    <lineage>
        <taxon>Eukaryota</taxon>
        <taxon>Metazoa</taxon>
        <taxon>Spiralia</taxon>
        <taxon>Lophotrochozoa</taxon>
        <taxon>Mollusca</taxon>
        <taxon>Bivalvia</taxon>
        <taxon>Autobranchia</taxon>
        <taxon>Pteriomorphia</taxon>
        <taxon>Mytilida</taxon>
        <taxon>Mytiloidea</taxon>
        <taxon>Mytilidae</taxon>
        <taxon>Mytilinae</taxon>
        <taxon>Mytilus</taxon>
    </lineage>
</organism>
<dbReference type="InterPro" id="IPR052055">
    <property type="entry name" value="Hepadnavirus_pol/RT"/>
</dbReference>
<comment type="caution">
    <text evidence="4">The sequence shown here is derived from an EMBL/GenBank/DDBJ whole genome shotgun (WGS) entry which is preliminary data.</text>
</comment>
<dbReference type="AlphaFoldDB" id="A0A8S3RNR8"/>
<dbReference type="Gene3D" id="3.10.10.10">
    <property type="entry name" value="HIV Type 1 Reverse Transcriptase, subunit A, domain 1"/>
    <property type="match status" value="1"/>
</dbReference>
<evidence type="ECO:0000259" key="2">
    <source>
        <dbReference type="PROSITE" id="PS50103"/>
    </source>
</evidence>
<feature type="domain" description="Reverse transcriptase" evidence="3">
    <location>
        <begin position="370"/>
        <end position="568"/>
    </location>
</feature>
<dbReference type="GO" id="GO:0008270">
    <property type="term" value="F:zinc ion binding"/>
    <property type="evidence" value="ECO:0007669"/>
    <property type="project" value="UniProtKB-KW"/>
</dbReference>
<accession>A0A8S3RNR8</accession>
<dbReference type="InterPro" id="IPR000571">
    <property type="entry name" value="Znf_CCCH"/>
</dbReference>
<keyword evidence="5" id="KW-1185">Reference proteome</keyword>
<evidence type="ECO:0000313" key="4">
    <source>
        <dbReference type="EMBL" id="CAG2209856.1"/>
    </source>
</evidence>
<dbReference type="PANTHER" id="PTHR33050:SF8">
    <property type="entry name" value="REVERSE TRANSCRIPTASE DOMAIN-CONTAINING PROTEIN"/>
    <property type="match status" value="1"/>
</dbReference>